<dbReference type="SUPFAM" id="SSF81901">
    <property type="entry name" value="HCP-like"/>
    <property type="match status" value="1"/>
</dbReference>
<dbReference type="SMART" id="SM00671">
    <property type="entry name" value="SEL1"/>
    <property type="match status" value="1"/>
</dbReference>
<dbReference type="Proteomes" id="UP000266673">
    <property type="component" value="Unassembled WGS sequence"/>
</dbReference>
<dbReference type="InterPro" id="IPR011990">
    <property type="entry name" value="TPR-like_helical_dom_sf"/>
</dbReference>
<proteinExistence type="predicted"/>
<gene>
    <name evidence="1" type="ORF">C2G38_2309723</name>
</gene>
<accession>A0A397VAD1</accession>
<dbReference type="InterPro" id="IPR052945">
    <property type="entry name" value="Mitotic_Regulator"/>
</dbReference>
<dbReference type="Pfam" id="PF08238">
    <property type="entry name" value="Sel1"/>
    <property type="match status" value="1"/>
</dbReference>
<name>A0A397VAD1_9GLOM</name>
<protein>
    <submittedName>
        <fullName evidence="1">Uncharacterized protein</fullName>
    </submittedName>
</protein>
<dbReference type="EMBL" id="QKWP01000527">
    <property type="protein sequence ID" value="RIB18638.1"/>
    <property type="molecule type" value="Genomic_DNA"/>
</dbReference>
<dbReference type="PANTHER" id="PTHR43628">
    <property type="entry name" value="ACTIVATOR OF C KINASE PROTEIN 1-RELATED"/>
    <property type="match status" value="1"/>
</dbReference>
<dbReference type="Gene3D" id="1.25.40.10">
    <property type="entry name" value="Tetratricopeptide repeat domain"/>
    <property type="match status" value="1"/>
</dbReference>
<comment type="caution">
    <text evidence="1">The sequence shown here is derived from an EMBL/GenBank/DDBJ whole genome shotgun (WGS) entry which is preliminary data.</text>
</comment>
<reference evidence="1 2" key="1">
    <citation type="submission" date="2018-06" db="EMBL/GenBank/DDBJ databases">
        <title>Comparative genomics reveals the genomic features of Rhizophagus irregularis, R. cerebriforme, R. diaphanum and Gigaspora rosea, and their symbiotic lifestyle signature.</title>
        <authorList>
            <person name="Morin E."/>
            <person name="San Clemente H."/>
            <person name="Chen E.C.H."/>
            <person name="De La Providencia I."/>
            <person name="Hainaut M."/>
            <person name="Kuo A."/>
            <person name="Kohler A."/>
            <person name="Murat C."/>
            <person name="Tang N."/>
            <person name="Roy S."/>
            <person name="Loubradou J."/>
            <person name="Henrissat B."/>
            <person name="Grigoriev I.V."/>
            <person name="Corradi N."/>
            <person name="Roux C."/>
            <person name="Martin F.M."/>
        </authorList>
    </citation>
    <scope>NUCLEOTIDE SEQUENCE [LARGE SCALE GENOMIC DNA]</scope>
    <source>
        <strain evidence="1 2">DAOM 194757</strain>
    </source>
</reference>
<keyword evidence="2" id="KW-1185">Reference proteome</keyword>
<dbReference type="AlphaFoldDB" id="A0A397VAD1"/>
<dbReference type="PANTHER" id="PTHR43628:SF1">
    <property type="entry name" value="CHITIN SYNTHASE REGULATORY FACTOR 2-RELATED"/>
    <property type="match status" value="1"/>
</dbReference>
<evidence type="ECO:0000313" key="1">
    <source>
        <dbReference type="EMBL" id="RIB18638.1"/>
    </source>
</evidence>
<dbReference type="OrthoDB" id="2942533at2759"/>
<sequence length="122" mass="14385">MEKYEDAIVDLTKLLDIEPNNKFALRYRAETYYLIEKYKELFNDVNKLLNIDINDEWPKIIEKKVFAQFEKSTNMGHAEGINCLGYCYEYGIGVEKNENKSFTYYQKSANMSECIKLVIVII</sequence>
<organism evidence="1 2">
    <name type="scientific">Gigaspora rosea</name>
    <dbReference type="NCBI Taxonomy" id="44941"/>
    <lineage>
        <taxon>Eukaryota</taxon>
        <taxon>Fungi</taxon>
        <taxon>Fungi incertae sedis</taxon>
        <taxon>Mucoromycota</taxon>
        <taxon>Glomeromycotina</taxon>
        <taxon>Glomeromycetes</taxon>
        <taxon>Diversisporales</taxon>
        <taxon>Gigasporaceae</taxon>
        <taxon>Gigaspora</taxon>
    </lineage>
</organism>
<evidence type="ECO:0000313" key="2">
    <source>
        <dbReference type="Proteomes" id="UP000266673"/>
    </source>
</evidence>
<dbReference type="InterPro" id="IPR006597">
    <property type="entry name" value="Sel1-like"/>
</dbReference>